<comment type="caution">
    <text evidence="1">The sequence shown here is derived from an EMBL/GenBank/DDBJ whole genome shotgun (WGS) entry which is preliminary data.</text>
</comment>
<sequence>MKTNSQYLRSFNDAMARSQGNNWPELNAQLNVDPAQALDLQAIRKAVADHFSVDYVSDTWELAGRCFLVAREMSYVLFGLRIPHAVTIGNVQLDGQPYFTTTLESLAKEFSDGYVGNTPANAHCWLTLADGSILDGSLLPSISHREGASESLSFHDAIFIKRHDFVDRLEYLPYLTGLHYHFEVVTHEFLDRYFETYAQWVDDYCACARAPWWRNR</sequence>
<evidence type="ECO:0000313" key="1">
    <source>
        <dbReference type="EMBL" id="NMV39656.1"/>
    </source>
</evidence>
<proteinExistence type="predicted"/>
<accession>A0A848P4V0</accession>
<reference evidence="1 2" key="1">
    <citation type="submission" date="2020-04" db="EMBL/GenBank/DDBJ databases">
        <title>Ralstonia insidiosa genome sequencing and assembly.</title>
        <authorList>
            <person name="Martins R.C.R."/>
            <person name="Perdigao-Neto L.V."/>
            <person name="Levin A.S.S."/>
            <person name="Costa S.F."/>
        </authorList>
    </citation>
    <scope>NUCLEOTIDE SEQUENCE [LARGE SCALE GENOMIC DNA]</scope>
    <source>
        <strain evidence="1 2">5047</strain>
    </source>
</reference>
<protein>
    <submittedName>
        <fullName evidence="1">Uncharacterized protein</fullName>
    </submittedName>
</protein>
<organism evidence="1 2">
    <name type="scientific">Ralstonia insidiosa</name>
    <dbReference type="NCBI Taxonomy" id="190721"/>
    <lineage>
        <taxon>Bacteria</taxon>
        <taxon>Pseudomonadati</taxon>
        <taxon>Pseudomonadota</taxon>
        <taxon>Betaproteobacteria</taxon>
        <taxon>Burkholderiales</taxon>
        <taxon>Burkholderiaceae</taxon>
        <taxon>Ralstonia</taxon>
    </lineage>
</organism>
<evidence type="ECO:0000313" key="2">
    <source>
        <dbReference type="Proteomes" id="UP000575469"/>
    </source>
</evidence>
<dbReference type="RefSeq" id="WP_169340756.1">
    <property type="nucleotide sequence ID" value="NZ_JABBZM010000016.1"/>
</dbReference>
<dbReference type="EMBL" id="JABBZM010000016">
    <property type="protein sequence ID" value="NMV39656.1"/>
    <property type="molecule type" value="Genomic_DNA"/>
</dbReference>
<dbReference type="Proteomes" id="UP000575469">
    <property type="component" value="Unassembled WGS sequence"/>
</dbReference>
<dbReference type="AlphaFoldDB" id="A0A848P4V0"/>
<name>A0A848P4V0_9RALS</name>
<gene>
    <name evidence="1" type="ORF">HGR00_17210</name>
</gene>